<keyword evidence="1" id="KW-0812">Transmembrane</keyword>
<keyword evidence="1" id="KW-1133">Transmembrane helix</keyword>
<proteinExistence type="predicted"/>
<feature type="transmembrane region" description="Helical" evidence="1">
    <location>
        <begin position="178"/>
        <end position="199"/>
    </location>
</feature>
<evidence type="ECO:0000313" key="2">
    <source>
        <dbReference type="EMBL" id="CAG6745025.1"/>
    </source>
</evidence>
<evidence type="ECO:0000256" key="1">
    <source>
        <dbReference type="SAM" id="Phobius"/>
    </source>
</evidence>
<feature type="transmembrane region" description="Helical" evidence="1">
    <location>
        <begin position="116"/>
        <end position="138"/>
    </location>
</feature>
<feature type="transmembrane region" description="Helical" evidence="1">
    <location>
        <begin position="84"/>
        <end position="104"/>
    </location>
</feature>
<name>A0A8D8ZCJ4_9HEMI</name>
<accession>A0A8D8ZCJ4</accession>
<sequence length="204" mass="23283">MIALSLYFTLLRARGFLVFLSERYSDIINNREKNLIPHFTAIPSHSIPLLSPLTFFGLLPLSLPSFPPPSSFSLPWLRSHVPTFFRSFLSISSSFSFSTSFSYFPFRTLHSFSLYYLGFSYFSLLCHLTHLLIFLIFLSPIQSLCLFPKFLTSSLSFLSPSFPPIPSSSSFLSHRSPIISIFFPLHFFSHSFVFIAPLLQTSLP</sequence>
<protein>
    <submittedName>
        <fullName evidence="2">Uncharacterized protein</fullName>
    </submittedName>
</protein>
<dbReference type="EMBL" id="HBUF01481810">
    <property type="protein sequence ID" value="CAG6745025.1"/>
    <property type="molecule type" value="Transcribed_RNA"/>
</dbReference>
<reference evidence="2" key="1">
    <citation type="submission" date="2021-05" db="EMBL/GenBank/DDBJ databases">
        <authorList>
            <person name="Alioto T."/>
            <person name="Alioto T."/>
            <person name="Gomez Garrido J."/>
        </authorList>
    </citation>
    <scope>NUCLEOTIDE SEQUENCE</scope>
</reference>
<keyword evidence="1" id="KW-0472">Membrane</keyword>
<organism evidence="2">
    <name type="scientific">Cacopsylla melanoneura</name>
    <dbReference type="NCBI Taxonomy" id="428564"/>
    <lineage>
        <taxon>Eukaryota</taxon>
        <taxon>Metazoa</taxon>
        <taxon>Ecdysozoa</taxon>
        <taxon>Arthropoda</taxon>
        <taxon>Hexapoda</taxon>
        <taxon>Insecta</taxon>
        <taxon>Pterygota</taxon>
        <taxon>Neoptera</taxon>
        <taxon>Paraneoptera</taxon>
        <taxon>Hemiptera</taxon>
        <taxon>Sternorrhyncha</taxon>
        <taxon>Psylloidea</taxon>
        <taxon>Psyllidae</taxon>
        <taxon>Psyllinae</taxon>
        <taxon>Cacopsylla</taxon>
    </lineage>
</organism>
<dbReference type="AlphaFoldDB" id="A0A8D8ZCJ4"/>